<evidence type="ECO:0000313" key="3">
    <source>
        <dbReference type="Proteomes" id="UP001209878"/>
    </source>
</evidence>
<reference evidence="2" key="1">
    <citation type="journal article" date="2023" name="Mol. Biol. Evol.">
        <title>Third-Generation Sequencing Reveals the Adaptive Role of the Epigenome in Three Deep-Sea Polychaetes.</title>
        <authorList>
            <person name="Perez M."/>
            <person name="Aroh O."/>
            <person name="Sun Y."/>
            <person name="Lan Y."/>
            <person name="Juniper S.K."/>
            <person name="Young C.R."/>
            <person name="Angers B."/>
            <person name="Qian P.Y."/>
        </authorList>
    </citation>
    <scope>NUCLEOTIDE SEQUENCE</scope>
    <source>
        <strain evidence="2">R07B-5</strain>
    </source>
</reference>
<comment type="caution">
    <text evidence="2">The sequence shown here is derived from an EMBL/GenBank/DDBJ whole genome shotgun (WGS) entry which is preliminary data.</text>
</comment>
<name>A0AAD9NJ56_RIDPI</name>
<accession>A0AAD9NJ56</accession>
<organism evidence="2 3">
    <name type="scientific">Ridgeia piscesae</name>
    <name type="common">Tubeworm</name>
    <dbReference type="NCBI Taxonomy" id="27915"/>
    <lineage>
        <taxon>Eukaryota</taxon>
        <taxon>Metazoa</taxon>
        <taxon>Spiralia</taxon>
        <taxon>Lophotrochozoa</taxon>
        <taxon>Annelida</taxon>
        <taxon>Polychaeta</taxon>
        <taxon>Sedentaria</taxon>
        <taxon>Canalipalpata</taxon>
        <taxon>Sabellida</taxon>
        <taxon>Siboglinidae</taxon>
        <taxon>Ridgeia</taxon>
    </lineage>
</organism>
<evidence type="ECO:0000313" key="2">
    <source>
        <dbReference type="EMBL" id="KAK2172237.1"/>
    </source>
</evidence>
<protein>
    <submittedName>
        <fullName evidence="2">Uncharacterized protein</fullName>
    </submittedName>
</protein>
<dbReference type="EMBL" id="JAODUO010000979">
    <property type="protein sequence ID" value="KAK2172237.1"/>
    <property type="molecule type" value="Genomic_DNA"/>
</dbReference>
<gene>
    <name evidence="2" type="ORF">NP493_979g01031</name>
</gene>
<evidence type="ECO:0000256" key="1">
    <source>
        <dbReference type="SAM" id="MobiDB-lite"/>
    </source>
</evidence>
<sequence>MSTLCLQEFDHGPVLAVLDMLVTVAYHEYEQSLSAAVTHTDQARHLIQLLCSLQTNVQLLAEKSIEACDHLLHIPTNEVNELVTRLDRCFLGTTLRQLSQMSTPPHLSLESQMSTPPHLSLKSQMSTPPHLSLESQMSTPPHLSLESQMSTPPHLSLESQMSTPPHLSLESQMSTPPHLSLESQMSTLPHLSLESQMSTPATLVT</sequence>
<dbReference type="Proteomes" id="UP001209878">
    <property type="component" value="Unassembled WGS sequence"/>
</dbReference>
<dbReference type="AlphaFoldDB" id="A0AAD9NJ56"/>
<keyword evidence="3" id="KW-1185">Reference proteome</keyword>
<proteinExistence type="predicted"/>
<feature type="region of interest" description="Disordered" evidence="1">
    <location>
        <begin position="101"/>
        <end position="205"/>
    </location>
</feature>